<gene>
    <name evidence="13" type="ORF">MFU01_52390</name>
    <name evidence="14" type="ORF">SAMN05443572_110202</name>
</gene>
<evidence type="ECO:0000256" key="3">
    <source>
        <dbReference type="ARBA" id="ARBA00023001"/>
    </source>
</evidence>
<keyword evidence="3 11" id="KW-0136">Cellulose degradation</keyword>
<evidence type="ECO:0000256" key="9">
    <source>
        <dbReference type="PIRSR" id="PIRSR001100-2"/>
    </source>
</evidence>
<evidence type="ECO:0000256" key="4">
    <source>
        <dbReference type="ARBA" id="ARBA00023157"/>
    </source>
</evidence>
<dbReference type="SUPFAM" id="SSF49785">
    <property type="entry name" value="Galactose-binding domain-like"/>
    <property type="match status" value="1"/>
</dbReference>
<evidence type="ECO:0000256" key="2">
    <source>
        <dbReference type="ARBA" id="ARBA00022801"/>
    </source>
</evidence>
<evidence type="ECO:0000256" key="11">
    <source>
        <dbReference type="RuleBase" id="RU361186"/>
    </source>
</evidence>
<keyword evidence="6 11" id="KW-0326">Glycosidase</keyword>
<reference evidence="13 16" key="2">
    <citation type="submission" date="2019-07" db="EMBL/GenBank/DDBJ databases">
        <title>Whole genome shotgun sequence of Myxococcus fulvus NBRC 100333.</title>
        <authorList>
            <person name="Hosoyama A."/>
            <person name="Uohara A."/>
            <person name="Ohji S."/>
            <person name="Ichikawa N."/>
        </authorList>
    </citation>
    <scope>NUCLEOTIDE SEQUENCE [LARGE SCALE GENOMIC DNA]</scope>
    <source>
        <strain evidence="13 16">NBRC 100333</strain>
    </source>
</reference>
<dbReference type="Proteomes" id="UP000321514">
    <property type="component" value="Unassembled WGS sequence"/>
</dbReference>
<dbReference type="GO" id="GO:0030245">
    <property type="term" value="P:cellulose catabolic process"/>
    <property type="evidence" value="ECO:0007669"/>
    <property type="project" value="UniProtKB-KW"/>
</dbReference>
<comment type="caution">
    <text evidence="13">The sequence shown here is derived from an EMBL/GenBank/DDBJ whole genome shotgun (WGS) entry which is preliminary data.</text>
</comment>
<evidence type="ECO:0000313" key="13">
    <source>
        <dbReference type="EMBL" id="GEN10202.1"/>
    </source>
</evidence>
<dbReference type="EMBL" id="BJXR01000037">
    <property type="protein sequence ID" value="GEN10202.1"/>
    <property type="molecule type" value="Genomic_DNA"/>
</dbReference>
<evidence type="ECO:0000256" key="7">
    <source>
        <dbReference type="ARBA" id="ARBA00023326"/>
    </source>
</evidence>
<dbReference type="Pfam" id="PF01341">
    <property type="entry name" value="Glyco_hydro_6"/>
    <property type="match status" value="1"/>
</dbReference>
<dbReference type="STRING" id="1334629.MFUL124B02_14345"/>
<organism evidence="13 16">
    <name type="scientific">Myxococcus fulvus</name>
    <dbReference type="NCBI Taxonomy" id="33"/>
    <lineage>
        <taxon>Bacteria</taxon>
        <taxon>Pseudomonadati</taxon>
        <taxon>Myxococcota</taxon>
        <taxon>Myxococcia</taxon>
        <taxon>Myxococcales</taxon>
        <taxon>Cystobacterineae</taxon>
        <taxon>Myxococcaceae</taxon>
        <taxon>Myxococcus</taxon>
    </lineage>
</organism>
<dbReference type="InterPro" id="IPR001524">
    <property type="entry name" value="Glyco_hydro_6_CS"/>
</dbReference>
<proteinExistence type="inferred from homology"/>
<evidence type="ECO:0000313" key="16">
    <source>
        <dbReference type="Proteomes" id="UP000321514"/>
    </source>
</evidence>
<feature type="binding site" evidence="9">
    <location>
        <position position="382"/>
    </location>
    <ligand>
        <name>substrate</name>
    </ligand>
</feature>
<dbReference type="EC" id="3.2.1.-" evidence="11"/>
<feature type="binding site" evidence="9">
    <location>
        <position position="425"/>
    </location>
    <ligand>
        <name>substrate</name>
    </ligand>
</feature>
<evidence type="ECO:0000256" key="10">
    <source>
        <dbReference type="PROSITE-ProRule" id="PRU10056"/>
    </source>
</evidence>
<evidence type="ECO:0000313" key="15">
    <source>
        <dbReference type="Proteomes" id="UP000183760"/>
    </source>
</evidence>
<dbReference type="InterPro" id="IPR008979">
    <property type="entry name" value="Galactose-bd-like_sf"/>
</dbReference>
<keyword evidence="7 11" id="KW-0624">Polysaccharide degradation</keyword>
<feature type="active site" description="Proton acceptor" evidence="8">
    <location>
        <position position="456"/>
    </location>
</feature>
<evidence type="ECO:0000256" key="1">
    <source>
        <dbReference type="ARBA" id="ARBA00022729"/>
    </source>
</evidence>
<evidence type="ECO:0000256" key="6">
    <source>
        <dbReference type="ARBA" id="ARBA00023295"/>
    </source>
</evidence>
<comment type="similarity">
    <text evidence="11">Belongs to the glycosyl hydrolase family 6.</text>
</comment>
<dbReference type="RefSeq" id="WP_074957798.1">
    <property type="nucleotide sequence ID" value="NZ_BJXR01000037.1"/>
</dbReference>
<dbReference type="InterPro" id="IPR003305">
    <property type="entry name" value="CenC_carb-bd"/>
</dbReference>
<dbReference type="PROSITE" id="PS51257">
    <property type="entry name" value="PROKAR_LIPOPROTEIN"/>
    <property type="match status" value="1"/>
</dbReference>
<dbReference type="PROSITE" id="PS00655">
    <property type="entry name" value="GLYCOSYL_HYDROL_F6_1"/>
    <property type="match status" value="1"/>
</dbReference>
<dbReference type="InterPro" id="IPR036434">
    <property type="entry name" value="Beta_cellobiohydrolase_sf"/>
</dbReference>
<feature type="binding site" evidence="9">
    <location>
        <position position="450"/>
    </location>
    <ligand>
        <name>substrate</name>
    </ligand>
</feature>
<evidence type="ECO:0000256" key="5">
    <source>
        <dbReference type="ARBA" id="ARBA00023277"/>
    </source>
</evidence>
<keyword evidence="15" id="KW-1185">Reference proteome</keyword>
<dbReference type="Pfam" id="PF02018">
    <property type="entry name" value="CBM_4_9"/>
    <property type="match status" value="1"/>
</dbReference>
<reference evidence="14 15" key="1">
    <citation type="submission" date="2016-10" db="EMBL/GenBank/DDBJ databases">
        <authorList>
            <person name="Varghese N."/>
            <person name="Submissions S."/>
        </authorList>
    </citation>
    <scope>NUCLEOTIDE SEQUENCE [LARGE SCALE GENOMIC DNA]</scope>
    <source>
        <strain evidence="14 15">DSM 16525</strain>
    </source>
</reference>
<dbReference type="PIRSF" id="PIRSF001100">
    <property type="entry name" value="Beta_cellobiohydrolase"/>
    <property type="match status" value="1"/>
</dbReference>
<dbReference type="Proteomes" id="UP000183760">
    <property type="component" value="Unassembled WGS sequence"/>
</dbReference>
<feature type="active site" description="Proton donor" evidence="8">
    <location>
        <position position="309"/>
    </location>
</feature>
<evidence type="ECO:0000313" key="14">
    <source>
        <dbReference type="EMBL" id="SEU35106.1"/>
    </source>
</evidence>
<dbReference type="PANTHER" id="PTHR34876">
    <property type="match status" value="1"/>
</dbReference>
<name>A0A511T9Q6_MYXFU</name>
<dbReference type="AlphaFoldDB" id="A0A511T9Q6"/>
<dbReference type="InterPro" id="IPR016288">
    <property type="entry name" value="Beta_cellobiohydrolase"/>
</dbReference>
<dbReference type="OrthoDB" id="9775889at2"/>
<keyword evidence="4" id="KW-1015">Disulfide bond</keyword>
<dbReference type="SUPFAM" id="SSF51989">
    <property type="entry name" value="Glycosyl hydrolases family 6, cellulases"/>
    <property type="match status" value="1"/>
</dbReference>
<dbReference type="GO" id="GO:0004553">
    <property type="term" value="F:hydrolase activity, hydrolyzing O-glycosyl compounds"/>
    <property type="evidence" value="ECO:0007669"/>
    <property type="project" value="InterPro"/>
</dbReference>
<keyword evidence="1" id="KW-0732">Signal</keyword>
<feature type="binding site" evidence="9">
    <location>
        <position position="355"/>
    </location>
    <ligand>
        <name>substrate</name>
    </ligand>
</feature>
<sequence>MQLRQQMGWVPFVLAASLVAACGPSSSEILAPETTGVQAAELVELVVNGNFDNGQTAPWWSGPNTQSAVENGRLRVNVTGGTANPWDAPMGQDNIVLANGQAYTLTFTASATANVTVRATVQLGAAPYTAPLDQNITLDGTARTFTFPFTSNLATAAGQVTFQVGGRGAFSLFLDNVSLTTSGGGNPGGGPVAMTSGFYVDPNSNPAVWVRNNGGDSRASRIQASIASKPGARWFGNWSGDITAAVSSFVGAADTVDKLPVLVAYNIPGRDCGSHSGGGAGSPEAYRAWISAFVTGLGSRPAIVIIEPDAVAQLDCLPNDTERQTRLGLLRYATEQLRDRAPNTWAYLDGGNANWIGADTMAQRLESAGVRNIRGFALNVSNFYTTAQSTTYGTSVNSALSSRYGYTKPFVVDTSRNGNGHNGEWCNPGGRRLGVTSQVGGGAELLLWVKVPGDSDGNCGIAPNTPAGTFSPDLAIRLIDGT</sequence>
<dbReference type="PRINTS" id="PR00733">
    <property type="entry name" value="GLHYDRLASE6"/>
</dbReference>
<protein>
    <recommendedName>
        <fullName evidence="11">Glucanase</fullName>
        <ecNumber evidence="11">3.2.1.-</ecNumber>
    </recommendedName>
</protein>
<dbReference type="Gene3D" id="3.20.20.40">
    <property type="entry name" value="1, 4-beta cellobiohydrolase"/>
    <property type="match status" value="1"/>
</dbReference>
<dbReference type="EMBL" id="FOIB01000010">
    <property type="protein sequence ID" value="SEU35106.1"/>
    <property type="molecule type" value="Genomic_DNA"/>
</dbReference>
<feature type="domain" description="CBM-cenC" evidence="12">
    <location>
        <begin position="44"/>
        <end position="165"/>
    </location>
</feature>
<accession>A0A511T9Q6</accession>
<dbReference type="PANTHER" id="PTHR34876:SF4">
    <property type="entry name" value="1,4-BETA-D-GLUCAN CELLOBIOHYDROLASE C-RELATED"/>
    <property type="match status" value="1"/>
</dbReference>
<feature type="binding site" evidence="9">
    <location>
        <position position="234"/>
    </location>
    <ligand>
        <name>substrate</name>
    </ligand>
</feature>
<feature type="active site" evidence="10">
    <location>
        <position position="271"/>
    </location>
</feature>
<keyword evidence="5 11" id="KW-0119">Carbohydrate metabolism</keyword>
<evidence type="ECO:0000256" key="8">
    <source>
        <dbReference type="PIRSR" id="PIRSR001100-1"/>
    </source>
</evidence>
<evidence type="ECO:0000259" key="12">
    <source>
        <dbReference type="Pfam" id="PF02018"/>
    </source>
</evidence>
<keyword evidence="2 11" id="KW-0378">Hydrolase</keyword>
<dbReference type="Gene3D" id="2.60.120.260">
    <property type="entry name" value="Galactose-binding domain-like"/>
    <property type="match status" value="1"/>
</dbReference>